<dbReference type="AlphaFoldDB" id="A0AAE1B6D3"/>
<evidence type="ECO:0000313" key="1">
    <source>
        <dbReference type="EMBL" id="KAK3800080.1"/>
    </source>
</evidence>
<proteinExistence type="predicted"/>
<organism evidence="1 2">
    <name type="scientific">Elysia crispata</name>
    <name type="common">lettuce slug</name>
    <dbReference type="NCBI Taxonomy" id="231223"/>
    <lineage>
        <taxon>Eukaryota</taxon>
        <taxon>Metazoa</taxon>
        <taxon>Spiralia</taxon>
        <taxon>Lophotrochozoa</taxon>
        <taxon>Mollusca</taxon>
        <taxon>Gastropoda</taxon>
        <taxon>Heterobranchia</taxon>
        <taxon>Euthyneura</taxon>
        <taxon>Panpulmonata</taxon>
        <taxon>Sacoglossa</taxon>
        <taxon>Placobranchoidea</taxon>
        <taxon>Plakobranchidae</taxon>
        <taxon>Elysia</taxon>
    </lineage>
</organism>
<dbReference type="EMBL" id="JAWDGP010000502">
    <property type="protein sequence ID" value="KAK3800080.1"/>
    <property type="molecule type" value="Genomic_DNA"/>
</dbReference>
<dbReference type="Proteomes" id="UP001283361">
    <property type="component" value="Unassembled WGS sequence"/>
</dbReference>
<comment type="caution">
    <text evidence="1">The sequence shown here is derived from an EMBL/GenBank/DDBJ whole genome shotgun (WGS) entry which is preliminary data.</text>
</comment>
<accession>A0AAE1B6D3</accession>
<sequence length="114" mass="12989">MSFQTIFIATERLLLEISHLSPRSLVSVPTKRNLGRRSCVRRREIAAGISLSYKSPVFHLTKGDRHTVSSLYWGPRPDNHVICSGICLKKMLLSREAKRGSIKGREEKLELEDK</sequence>
<evidence type="ECO:0000313" key="2">
    <source>
        <dbReference type="Proteomes" id="UP001283361"/>
    </source>
</evidence>
<protein>
    <submittedName>
        <fullName evidence="1">Uncharacterized protein</fullName>
    </submittedName>
</protein>
<name>A0AAE1B6D3_9GAST</name>
<reference evidence="1" key="1">
    <citation type="journal article" date="2023" name="G3 (Bethesda)">
        <title>A reference genome for the long-term kleptoplast-retaining sea slug Elysia crispata morphotype clarki.</title>
        <authorList>
            <person name="Eastman K.E."/>
            <person name="Pendleton A.L."/>
            <person name="Shaikh M.A."/>
            <person name="Suttiyut T."/>
            <person name="Ogas R."/>
            <person name="Tomko P."/>
            <person name="Gavelis G."/>
            <person name="Widhalm J.R."/>
            <person name="Wisecaver J.H."/>
        </authorList>
    </citation>
    <scope>NUCLEOTIDE SEQUENCE</scope>
    <source>
        <strain evidence="1">ECLA1</strain>
    </source>
</reference>
<gene>
    <name evidence="1" type="ORF">RRG08_015047</name>
</gene>
<keyword evidence="2" id="KW-1185">Reference proteome</keyword>